<keyword evidence="6" id="KW-0324">Glycolysis</keyword>
<dbReference type="EMBL" id="UOFF01000432">
    <property type="protein sequence ID" value="VAW57647.1"/>
    <property type="molecule type" value="Genomic_DNA"/>
</dbReference>
<dbReference type="CDD" id="cd16010">
    <property type="entry name" value="iPGM"/>
    <property type="match status" value="1"/>
</dbReference>
<protein>
    <recommendedName>
        <fullName evidence="4">phosphoglycerate mutase (2,3-diphosphoglycerate-independent)</fullName>
        <ecNumber evidence="4">5.4.2.12</ecNumber>
    </recommendedName>
</protein>
<comment type="pathway">
    <text evidence="2">Carbohydrate degradation; glycolysis; pyruvate from D-glyceraldehyde 3-phosphate: step 3/5.</text>
</comment>
<evidence type="ECO:0000313" key="11">
    <source>
        <dbReference type="EMBL" id="VAW57647.1"/>
    </source>
</evidence>
<dbReference type="EC" id="5.4.2.12" evidence="4"/>
<dbReference type="GO" id="GO:0006007">
    <property type="term" value="P:glucose catabolic process"/>
    <property type="evidence" value="ECO:0007669"/>
    <property type="project" value="InterPro"/>
</dbReference>
<evidence type="ECO:0000256" key="7">
    <source>
        <dbReference type="ARBA" id="ARBA00023211"/>
    </source>
</evidence>
<dbReference type="AlphaFoldDB" id="A0A3B0X410"/>
<accession>A0A3B0X410</accession>
<sequence length="370" mass="41180">MAEKRSVPRRPTVLVILDGFGVNPSRINNAVVEANTPRLDEYFSKNTHITLDASGKSVGLPSGQMGNSEVGHLTLGCGTVLKQDLVRIDDSIESGEFFKNAALVAAMEDSVKRDRPMHLIGLVSDGGVHSHTKHLCALIKMCADNKVKPLVHMITDGRDTAPMAAIGYLKNLEDVLDDAGGAIATVCGRYYAMDRDNRWERTEIAWRALANHEGELHEAAQYAIESSYNNKITDEFIMPCILPEAEKIEEDDNIIFFNFRNDRPRQLSAALSQPDFMGFDRGDYEPVTVTCLTEYDPQFLLPIAFAPQRPTTTLASVVSRAGFKQFHCSETEKYAHVTFFFNGGREEKWAGEERVMIPSPQVATYDECPE</sequence>
<evidence type="ECO:0000256" key="8">
    <source>
        <dbReference type="ARBA" id="ARBA00023235"/>
    </source>
</evidence>
<evidence type="ECO:0000256" key="1">
    <source>
        <dbReference type="ARBA" id="ARBA00001936"/>
    </source>
</evidence>
<dbReference type="InterPro" id="IPR006124">
    <property type="entry name" value="Metalloenzyme"/>
</dbReference>
<proteinExistence type="inferred from homology"/>
<dbReference type="InterPro" id="IPR011258">
    <property type="entry name" value="BPG-indep_PGM_N"/>
</dbReference>
<feature type="domain" description="Metalloenzyme" evidence="9">
    <location>
        <begin position="11"/>
        <end position="366"/>
    </location>
</feature>
<name>A0A3B0X410_9ZZZZ</name>
<dbReference type="GO" id="GO:0006096">
    <property type="term" value="P:glycolytic process"/>
    <property type="evidence" value="ECO:0007669"/>
    <property type="project" value="UniProtKB-UniPathway"/>
</dbReference>
<evidence type="ECO:0000256" key="2">
    <source>
        <dbReference type="ARBA" id="ARBA00004798"/>
    </source>
</evidence>
<feature type="domain" description="BPG-independent PGAM N-terminal" evidence="10">
    <location>
        <begin position="88"/>
        <end position="296"/>
    </location>
</feature>
<feature type="non-terminal residue" evidence="11">
    <location>
        <position position="370"/>
    </location>
</feature>
<keyword evidence="8 11" id="KW-0413">Isomerase</keyword>
<keyword evidence="7" id="KW-0464">Manganese</keyword>
<evidence type="ECO:0000256" key="4">
    <source>
        <dbReference type="ARBA" id="ARBA00012026"/>
    </source>
</evidence>
<evidence type="ECO:0000259" key="10">
    <source>
        <dbReference type="Pfam" id="PF06415"/>
    </source>
</evidence>
<dbReference type="InterPro" id="IPR036646">
    <property type="entry name" value="PGAM_B_sf"/>
</dbReference>
<gene>
    <name evidence="11" type="ORF">MNBD_GAMMA07-1300</name>
</gene>
<dbReference type="Pfam" id="PF01676">
    <property type="entry name" value="Metalloenzyme"/>
    <property type="match status" value="1"/>
</dbReference>
<dbReference type="SUPFAM" id="SSF64158">
    <property type="entry name" value="2,3-Bisphosphoglycerate-independent phosphoglycerate mutase, substrate-binding domain"/>
    <property type="match status" value="1"/>
</dbReference>
<dbReference type="InterPro" id="IPR017850">
    <property type="entry name" value="Alkaline_phosphatase_core_sf"/>
</dbReference>
<dbReference type="PANTHER" id="PTHR31637">
    <property type="entry name" value="2,3-BISPHOSPHOGLYCERATE-INDEPENDENT PHOSPHOGLYCERATE MUTASE"/>
    <property type="match status" value="1"/>
</dbReference>
<organism evidence="11">
    <name type="scientific">hydrothermal vent metagenome</name>
    <dbReference type="NCBI Taxonomy" id="652676"/>
    <lineage>
        <taxon>unclassified sequences</taxon>
        <taxon>metagenomes</taxon>
        <taxon>ecological metagenomes</taxon>
    </lineage>
</organism>
<dbReference type="UniPathway" id="UPA00109">
    <property type="reaction ID" value="UER00186"/>
</dbReference>
<dbReference type="GO" id="GO:0005737">
    <property type="term" value="C:cytoplasm"/>
    <property type="evidence" value="ECO:0007669"/>
    <property type="project" value="InterPro"/>
</dbReference>
<dbReference type="InterPro" id="IPR005995">
    <property type="entry name" value="Pgm_bpd_ind"/>
</dbReference>
<keyword evidence="5" id="KW-0479">Metal-binding</keyword>
<dbReference type="PANTHER" id="PTHR31637:SF0">
    <property type="entry name" value="2,3-BISPHOSPHOGLYCERATE-INDEPENDENT PHOSPHOGLYCERATE MUTASE"/>
    <property type="match status" value="1"/>
</dbReference>
<reference evidence="11" key="1">
    <citation type="submission" date="2018-06" db="EMBL/GenBank/DDBJ databases">
        <authorList>
            <person name="Zhirakovskaya E."/>
        </authorList>
    </citation>
    <scope>NUCLEOTIDE SEQUENCE</scope>
</reference>
<dbReference type="GO" id="GO:0004619">
    <property type="term" value="F:phosphoglycerate mutase activity"/>
    <property type="evidence" value="ECO:0007669"/>
    <property type="project" value="UniProtKB-EC"/>
</dbReference>
<dbReference type="Pfam" id="PF06415">
    <property type="entry name" value="iPGM_N"/>
    <property type="match status" value="1"/>
</dbReference>
<evidence type="ECO:0000256" key="3">
    <source>
        <dbReference type="ARBA" id="ARBA00008819"/>
    </source>
</evidence>
<evidence type="ECO:0000259" key="9">
    <source>
        <dbReference type="Pfam" id="PF01676"/>
    </source>
</evidence>
<dbReference type="FunFam" id="3.40.1450.10:FF:000002">
    <property type="entry name" value="2,3-bisphosphoglycerate-independent phosphoglycerate mutase"/>
    <property type="match status" value="1"/>
</dbReference>
<evidence type="ECO:0000256" key="6">
    <source>
        <dbReference type="ARBA" id="ARBA00023152"/>
    </source>
</evidence>
<dbReference type="Gene3D" id="3.40.720.10">
    <property type="entry name" value="Alkaline Phosphatase, subunit A"/>
    <property type="match status" value="1"/>
</dbReference>
<dbReference type="GO" id="GO:0030145">
    <property type="term" value="F:manganese ion binding"/>
    <property type="evidence" value="ECO:0007669"/>
    <property type="project" value="InterPro"/>
</dbReference>
<dbReference type="Gene3D" id="3.40.1450.10">
    <property type="entry name" value="BPG-independent phosphoglycerate mutase, domain B"/>
    <property type="match status" value="1"/>
</dbReference>
<evidence type="ECO:0000256" key="5">
    <source>
        <dbReference type="ARBA" id="ARBA00022723"/>
    </source>
</evidence>
<comment type="cofactor">
    <cofactor evidence="1">
        <name>Mn(2+)</name>
        <dbReference type="ChEBI" id="CHEBI:29035"/>
    </cofactor>
</comment>
<dbReference type="NCBIfam" id="TIGR01307">
    <property type="entry name" value="pgm_bpd_ind"/>
    <property type="match status" value="1"/>
</dbReference>
<dbReference type="SUPFAM" id="SSF53649">
    <property type="entry name" value="Alkaline phosphatase-like"/>
    <property type="match status" value="1"/>
</dbReference>
<comment type="similarity">
    <text evidence="3">Belongs to the BPG-independent phosphoglycerate mutase family.</text>
</comment>